<dbReference type="AlphaFoldDB" id="A0A410JVF7"/>
<dbReference type="NCBIfam" id="TIGR00539">
    <property type="entry name" value="hemN_rel"/>
    <property type="match status" value="1"/>
</dbReference>
<comment type="similarity">
    <text evidence="1">Belongs to the anaerobic coproporphyrinogen-III oxidase family. HemW subfamily.</text>
</comment>
<dbReference type="GO" id="GO:0004109">
    <property type="term" value="F:coproporphyrinogen oxidase activity"/>
    <property type="evidence" value="ECO:0007669"/>
    <property type="project" value="InterPro"/>
</dbReference>
<protein>
    <recommendedName>
        <fullName evidence="2">Heme chaperone HemW</fullName>
    </recommendedName>
</protein>
<accession>A0A410JVF7</accession>
<dbReference type="InterPro" id="IPR058240">
    <property type="entry name" value="rSAM_sf"/>
</dbReference>
<keyword evidence="2" id="KW-0143">Chaperone</keyword>
<keyword evidence="5" id="KW-1185">Reference proteome</keyword>
<comment type="function">
    <text evidence="2">Probably acts as a heme chaperone, transferring heme to an unknown acceptor. Binds one molecule of heme per monomer, possibly covalently. Binds 1 [4Fe-4S] cluster. The cluster is coordinated with 3 cysteines and an exchangeable S-adenosyl-L-methionine.</text>
</comment>
<dbReference type="Pfam" id="PF06969">
    <property type="entry name" value="HemN_C"/>
    <property type="match status" value="1"/>
</dbReference>
<dbReference type="KEGG" id="gtl:EP073_01685"/>
<keyword evidence="2" id="KW-0004">4Fe-4S</keyword>
<dbReference type="InterPro" id="IPR034505">
    <property type="entry name" value="Coproporphyrinogen-III_oxidase"/>
</dbReference>
<dbReference type="GO" id="GO:0046872">
    <property type="term" value="F:metal ion binding"/>
    <property type="evidence" value="ECO:0007669"/>
    <property type="project" value="UniProtKB-UniRule"/>
</dbReference>
<evidence type="ECO:0000313" key="4">
    <source>
        <dbReference type="EMBL" id="QAR32153.1"/>
    </source>
</evidence>
<keyword evidence="2" id="KW-0949">S-adenosyl-L-methionine</keyword>
<dbReference type="Gene3D" id="3.80.30.20">
    <property type="entry name" value="tm_1862 like domain"/>
    <property type="match status" value="1"/>
</dbReference>
<dbReference type="InterPro" id="IPR006638">
    <property type="entry name" value="Elp3/MiaA/NifB-like_rSAM"/>
</dbReference>
<name>A0A410JVF7_9BACT</name>
<dbReference type="InterPro" id="IPR023404">
    <property type="entry name" value="rSAM_horseshoe"/>
</dbReference>
<gene>
    <name evidence="4" type="primary">hemW</name>
    <name evidence="4" type="ORF">EP073_01685</name>
</gene>
<dbReference type="InterPro" id="IPR010723">
    <property type="entry name" value="HemN_C"/>
</dbReference>
<dbReference type="PANTHER" id="PTHR13932">
    <property type="entry name" value="COPROPORPHYRINIGEN III OXIDASE"/>
    <property type="match status" value="1"/>
</dbReference>
<sequence length="359" mass="40162">MSGLYIHLPFCRRKCLYCGFMSLDVYDEALIGRYFDALLADLAHTGKTAFDTMYIGGGTPSAVPAGLLDKFLESLFRSVSIAGEFTVEANPESLSADFLKAIKTHGTNRLSMGCQSTDDDVLRLLGRLHDRRAVFSAYDLTRKHLPDADINLDLIFDIPQAPPEAARRSMEEICALKPEHISAYSYSFDTGYLSEKGEVTDSMFLEVKYFLGSRGYAKYEISNFSQKGHESGHNINYWELGDFTGIGASAWSLQNHPDKRIHRGKTKDVNIYLAEPSSYDEISVTEQADLVKEAVVFGLRMTEGVDITALSAFYNLRDFELEEKISRLCGEGLLEWKKGKIALTEKGELLGDSVSEFLW</sequence>
<proteinExistence type="inferred from homology"/>
<dbReference type="PANTHER" id="PTHR13932:SF5">
    <property type="entry name" value="RADICAL S-ADENOSYL METHIONINE DOMAIN-CONTAINING PROTEIN 1, MITOCHONDRIAL"/>
    <property type="match status" value="1"/>
</dbReference>
<feature type="domain" description="Radical SAM core" evidence="3">
    <location>
        <begin position="1"/>
        <end position="234"/>
    </location>
</feature>
<dbReference type="SMART" id="SM00729">
    <property type="entry name" value="Elp3"/>
    <property type="match status" value="1"/>
</dbReference>
<dbReference type="CDD" id="cd01335">
    <property type="entry name" value="Radical_SAM"/>
    <property type="match status" value="1"/>
</dbReference>
<dbReference type="GO" id="GO:0006779">
    <property type="term" value="P:porphyrin-containing compound biosynthetic process"/>
    <property type="evidence" value="ECO:0007669"/>
    <property type="project" value="InterPro"/>
</dbReference>
<dbReference type="Pfam" id="PF04055">
    <property type="entry name" value="Radical_SAM"/>
    <property type="match status" value="1"/>
</dbReference>
<evidence type="ECO:0000259" key="3">
    <source>
        <dbReference type="PROSITE" id="PS51918"/>
    </source>
</evidence>
<evidence type="ECO:0000256" key="1">
    <source>
        <dbReference type="ARBA" id="ARBA00006100"/>
    </source>
</evidence>
<organism evidence="4 5">
    <name type="scientific">Geovibrio thiophilus</name>
    <dbReference type="NCBI Taxonomy" id="139438"/>
    <lineage>
        <taxon>Bacteria</taxon>
        <taxon>Pseudomonadati</taxon>
        <taxon>Deferribacterota</taxon>
        <taxon>Deferribacteres</taxon>
        <taxon>Deferribacterales</taxon>
        <taxon>Geovibrionaceae</taxon>
        <taxon>Geovibrio</taxon>
    </lineage>
</organism>
<dbReference type="EMBL" id="CP035108">
    <property type="protein sequence ID" value="QAR32153.1"/>
    <property type="molecule type" value="Genomic_DNA"/>
</dbReference>
<dbReference type="SFLD" id="SFLDF00562">
    <property type="entry name" value="HemN-like__clustered_with_heat"/>
    <property type="match status" value="1"/>
</dbReference>
<dbReference type="SFLD" id="SFLDG01065">
    <property type="entry name" value="anaerobic_coproporphyrinogen-I"/>
    <property type="match status" value="1"/>
</dbReference>
<dbReference type="GO" id="GO:0005737">
    <property type="term" value="C:cytoplasm"/>
    <property type="evidence" value="ECO:0007669"/>
    <property type="project" value="UniProtKB-SubCell"/>
</dbReference>
<dbReference type="SUPFAM" id="SSF102114">
    <property type="entry name" value="Radical SAM enzymes"/>
    <property type="match status" value="1"/>
</dbReference>
<keyword evidence="2" id="KW-0411">Iron-sulfur</keyword>
<dbReference type="GO" id="GO:0051539">
    <property type="term" value="F:4 iron, 4 sulfur cluster binding"/>
    <property type="evidence" value="ECO:0007669"/>
    <property type="project" value="UniProtKB-UniRule"/>
</dbReference>
<reference evidence="4 5" key="1">
    <citation type="submission" date="2019-01" db="EMBL/GenBank/DDBJ databases">
        <title>Geovibrio thiophilus DSM 11263, complete genome.</title>
        <authorList>
            <person name="Spring S."/>
            <person name="Bunk B."/>
            <person name="Sproer C."/>
        </authorList>
    </citation>
    <scope>NUCLEOTIDE SEQUENCE [LARGE SCALE GENOMIC DNA]</scope>
    <source>
        <strain evidence="4 5">DSM 11263</strain>
    </source>
</reference>
<keyword evidence="2" id="KW-0408">Iron</keyword>
<evidence type="ECO:0000313" key="5">
    <source>
        <dbReference type="Proteomes" id="UP000287502"/>
    </source>
</evidence>
<keyword evidence="2" id="KW-0349">Heme</keyword>
<dbReference type="Proteomes" id="UP000287502">
    <property type="component" value="Chromosome"/>
</dbReference>
<dbReference type="PROSITE" id="PS51918">
    <property type="entry name" value="RADICAL_SAM"/>
    <property type="match status" value="1"/>
</dbReference>
<evidence type="ECO:0000256" key="2">
    <source>
        <dbReference type="RuleBase" id="RU364116"/>
    </source>
</evidence>
<dbReference type="InterPro" id="IPR007197">
    <property type="entry name" value="rSAM"/>
</dbReference>
<keyword evidence="2" id="KW-0479">Metal-binding</keyword>
<dbReference type="OrthoDB" id="9808022at2"/>
<dbReference type="InterPro" id="IPR004559">
    <property type="entry name" value="HemW-like"/>
</dbReference>
<dbReference type="RefSeq" id="WP_128465440.1">
    <property type="nucleotide sequence ID" value="NZ_CP035108.1"/>
</dbReference>
<comment type="subcellular location">
    <subcellularLocation>
        <location evidence="2">Cytoplasm</location>
    </subcellularLocation>
</comment>
<keyword evidence="2" id="KW-0963">Cytoplasm</keyword>
<dbReference type="SFLD" id="SFLDS00029">
    <property type="entry name" value="Radical_SAM"/>
    <property type="match status" value="1"/>
</dbReference>